<feature type="transmembrane region" description="Helical" evidence="1">
    <location>
        <begin position="7"/>
        <end position="27"/>
    </location>
</feature>
<keyword evidence="1" id="KW-1133">Transmembrane helix</keyword>
<feature type="transmembrane region" description="Helical" evidence="1">
    <location>
        <begin position="109"/>
        <end position="128"/>
    </location>
</feature>
<reference evidence="2 3" key="1">
    <citation type="submission" date="2018-08" db="EMBL/GenBank/DDBJ databases">
        <title>A genome reference for cultivated species of the human gut microbiota.</title>
        <authorList>
            <person name="Zou Y."/>
            <person name="Xue W."/>
            <person name="Luo G."/>
        </authorList>
    </citation>
    <scope>NUCLEOTIDE SEQUENCE [LARGE SCALE GENOMIC DNA]</scope>
    <source>
        <strain evidence="2 3">TM09-19AC</strain>
    </source>
</reference>
<sequence length="141" mass="16027">MKKISYIIFDLLTIAFLIGAYAIQYFTKKKLGMLRWVNYHNMQFQKNAVYGIVKYITVVVIMVLIVLIIAGYKKKKEMLGKINLVMIVVMSVLGIVYLGITVFKSTETLPAYYFLMPLFGAATLMQIVRNGIAVGITKNEK</sequence>
<comment type="caution">
    <text evidence="2">The sequence shown here is derived from an EMBL/GenBank/DDBJ whole genome shotgun (WGS) entry which is preliminary data.</text>
</comment>
<accession>A0A3E4F5F4</accession>
<evidence type="ECO:0000313" key="2">
    <source>
        <dbReference type="EMBL" id="RGI84097.1"/>
    </source>
</evidence>
<feature type="transmembrane region" description="Helical" evidence="1">
    <location>
        <begin position="47"/>
        <end position="70"/>
    </location>
</feature>
<evidence type="ECO:0000313" key="3">
    <source>
        <dbReference type="Proteomes" id="UP000260664"/>
    </source>
</evidence>
<proteinExistence type="predicted"/>
<keyword evidence="1" id="KW-0812">Transmembrane</keyword>
<dbReference type="AlphaFoldDB" id="A0A3E4F5F4"/>
<gene>
    <name evidence="2" type="ORF">DXD84_07890</name>
</gene>
<keyword evidence="1" id="KW-0472">Membrane</keyword>
<protein>
    <submittedName>
        <fullName evidence="2">Uncharacterized protein</fullName>
    </submittedName>
</protein>
<dbReference type="RefSeq" id="WP_117495061.1">
    <property type="nucleotide sequence ID" value="NZ_QSOI01000008.1"/>
</dbReference>
<name>A0A3E4F5F4_9FIRM</name>
<organism evidence="2 3">
    <name type="scientific">Dorea formicigenerans</name>
    <dbReference type="NCBI Taxonomy" id="39486"/>
    <lineage>
        <taxon>Bacteria</taxon>
        <taxon>Bacillati</taxon>
        <taxon>Bacillota</taxon>
        <taxon>Clostridia</taxon>
        <taxon>Lachnospirales</taxon>
        <taxon>Lachnospiraceae</taxon>
        <taxon>Dorea</taxon>
    </lineage>
</organism>
<dbReference type="EMBL" id="QSOI01000008">
    <property type="protein sequence ID" value="RGI84097.1"/>
    <property type="molecule type" value="Genomic_DNA"/>
</dbReference>
<feature type="transmembrane region" description="Helical" evidence="1">
    <location>
        <begin position="82"/>
        <end position="103"/>
    </location>
</feature>
<dbReference type="Proteomes" id="UP000260664">
    <property type="component" value="Unassembled WGS sequence"/>
</dbReference>
<evidence type="ECO:0000256" key="1">
    <source>
        <dbReference type="SAM" id="Phobius"/>
    </source>
</evidence>